<proteinExistence type="predicted"/>
<organism evidence="1 2">
    <name type="scientific">Frankliniella fusca</name>
    <dbReference type="NCBI Taxonomy" id="407009"/>
    <lineage>
        <taxon>Eukaryota</taxon>
        <taxon>Metazoa</taxon>
        <taxon>Ecdysozoa</taxon>
        <taxon>Arthropoda</taxon>
        <taxon>Hexapoda</taxon>
        <taxon>Insecta</taxon>
        <taxon>Pterygota</taxon>
        <taxon>Neoptera</taxon>
        <taxon>Paraneoptera</taxon>
        <taxon>Thysanoptera</taxon>
        <taxon>Terebrantia</taxon>
        <taxon>Thripoidea</taxon>
        <taxon>Thripidae</taxon>
        <taxon>Frankliniella</taxon>
    </lineage>
</organism>
<dbReference type="EMBL" id="JAHWGI010000383">
    <property type="protein sequence ID" value="KAK3914622.1"/>
    <property type="molecule type" value="Genomic_DNA"/>
</dbReference>
<evidence type="ECO:0000313" key="2">
    <source>
        <dbReference type="Proteomes" id="UP001219518"/>
    </source>
</evidence>
<name>A0AAE1H4F3_9NEOP</name>
<evidence type="ECO:0000313" key="1">
    <source>
        <dbReference type="EMBL" id="KAK3914622.1"/>
    </source>
</evidence>
<comment type="caution">
    <text evidence="1">The sequence shown here is derived from an EMBL/GenBank/DDBJ whole genome shotgun (WGS) entry which is preliminary data.</text>
</comment>
<keyword evidence="2" id="KW-1185">Reference proteome</keyword>
<dbReference type="AlphaFoldDB" id="A0AAE1H4F3"/>
<sequence>MTIYLFPQNKACVCLSYRCGLLRPAYSHQARLYQTPTNARLSRRHKSSRADHAACSRPRLPVHIAMKFLAVVVVFCGLQAAQAVPILGDDNALDIFDKEVTEVTDLQGVLRAIRNVITAIDDEIQKAINNFIAVVSKAAHGSEEVLQCVLNATAGARKALGQLNALGEQGKAFVYDAVAEARDCQQKPLPAATVCFVTIAPTLQLRGAELVGKASSIGVQVARHLAEEVDADSVRCVGAAMAARNQEAAGAGIIAGCREATPQV</sequence>
<protein>
    <submittedName>
        <fullName evidence="1">Poly [ADP-ribose] polymerase</fullName>
    </submittedName>
</protein>
<dbReference type="Proteomes" id="UP001219518">
    <property type="component" value="Unassembled WGS sequence"/>
</dbReference>
<accession>A0AAE1H4F3</accession>
<gene>
    <name evidence="1" type="ORF">KUF71_005418</name>
</gene>
<reference evidence="1" key="2">
    <citation type="journal article" date="2023" name="BMC Genomics">
        <title>Pest status, molecular evolution, and epigenetic factors derived from the genome assembly of Frankliniella fusca, a thysanopteran phytovirus vector.</title>
        <authorList>
            <person name="Catto M.A."/>
            <person name="Labadie P.E."/>
            <person name="Jacobson A.L."/>
            <person name="Kennedy G.G."/>
            <person name="Srinivasan R."/>
            <person name="Hunt B.G."/>
        </authorList>
    </citation>
    <scope>NUCLEOTIDE SEQUENCE</scope>
    <source>
        <strain evidence="1">PL_HMW_Pooled</strain>
    </source>
</reference>
<reference evidence="1" key="1">
    <citation type="submission" date="2021-07" db="EMBL/GenBank/DDBJ databases">
        <authorList>
            <person name="Catto M.A."/>
            <person name="Jacobson A."/>
            <person name="Kennedy G."/>
            <person name="Labadie P."/>
            <person name="Hunt B.G."/>
            <person name="Srinivasan R."/>
        </authorList>
    </citation>
    <scope>NUCLEOTIDE SEQUENCE</scope>
    <source>
        <strain evidence="1">PL_HMW_Pooled</strain>
        <tissue evidence="1">Head</tissue>
    </source>
</reference>